<dbReference type="PROSITE" id="PS50885">
    <property type="entry name" value="HAMP"/>
    <property type="match status" value="1"/>
</dbReference>
<dbReference type="SUPFAM" id="SSF58104">
    <property type="entry name" value="Methyl-accepting chemotaxis protein (MCP) signaling domain"/>
    <property type="match status" value="1"/>
</dbReference>
<dbReference type="SMART" id="SM00304">
    <property type="entry name" value="HAMP"/>
    <property type="match status" value="1"/>
</dbReference>
<dbReference type="InterPro" id="IPR003660">
    <property type="entry name" value="HAMP_dom"/>
</dbReference>
<evidence type="ECO:0000259" key="9">
    <source>
        <dbReference type="PROSITE" id="PS50111"/>
    </source>
</evidence>
<evidence type="ECO:0000256" key="3">
    <source>
        <dbReference type="ARBA" id="ARBA00022989"/>
    </source>
</evidence>
<dbReference type="Gene3D" id="1.10.287.950">
    <property type="entry name" value="Methyl-accepting chemotaxis protein"/>
    <property type="match status" value="1"/>
</dbReference>
<dbReference type="Pfam" id="PF22673">
    <property type="entry name" value="MCP-like_PDC_1"/>
    <property type="match status" value="1"/>
</dbReference>
<keyword evidence="12" id="KW-1185">Reference proteome</keyword>
<gene>
    <name evidence="11" type="ORF">AU14_09010</name>
</gene>
<dbReference type="CDD" id="cd06225">
    <property type="entry name" value="HAMP"/>
    <property type="match status" value="1"/>
</dbReference>
<dbReference type="SMART" id="SM00283">
    <property type="entry name" value="MA"/>
    <property type="match status" value="1"/>
</dbReference>
<dbReference type="HOGENOM" id="CLU_000445_107_19_6"/>
<keyword evidence="3 8" id="KW-1133">Transmembrane helix</keyword>
<dbReference type="GO" id="GO:0016020">
    <property type="term" value="C:membrane"/>
    <property type="evidence" value="ECO:0007669"/>
    <property type="project" value="UniProtKB-SubCell"/>
</dbReference>
<dbReference type="Proteomes" id="UP000061489">
    <property type="component" value="Chromosome"/>
</dbReference>
<protein>
    <submittedName>
        <fullName evidence="11">Methyl-accepting chemotaxis protein</fullName>
    </submittedName>
</protein>
<dbReference type="GO" id="GO:0006935">
    <property type="term" value="P:chemotaxis"/>
    <property type="evidence" value="ECO:0007669"/>
    <property type="project" value="UniProtKB-ARBA"/>
</dbReference>
<dbReference type="EMBL" id="CP007151">
    <property type="protein sequence ID" value="AHI28706.1"/>
    <property type="molecule type" value="Genomic_DNA"/>
</dbReference>
<dbReference type="Gene3D" id="3.30.450.20">
    <property type="entry name" value="PAS domain"/>
    <property type="match status" value="1"/>
</dbReference>
<reference evidence="11 12" key="1">
    <citation type="journal article" date="2014" name="Genome Announc.">
        <title>Draft Genome Sequences of Marinobacter similis A3d10T and Marinobacter salarius R9SW1T.</title>
        <authorList>
            <person name="Ivanova E.P."/>
            <person name="Ng H.J."/>
            <person name="Webb H.K."/>
            <person name="Feng G."/>
            <person name="Oshima K."/>
            <person name="Hattori M."/>
            <person name="Ohkuma M."/>
            <person name="Sergeev A.F."/>
            <person name="Mikhailov V.V."/>
            <person name="Crawford R.J."/>
            <person name="Sawabe T."/>
        </authorList>
    </citation>
    <scope>NUCLEOTIDE SEQUENCE [LARGE SCALE GENOMIC DNA]</scope>
    <source>
        <strain evidence="11 12">A3d10</strain>
    </source>
</reference>
<dbReference type="PROSITE" id="PS50111">
    <property type="entry name" value="CHEMOTAXIS_TRANSDUC_2"/>
    <property type="match status" value="1"/>
</dbReference>
<dbReference type="CDD" id="cd12913">
    <property type="entry name" value="PDC1_MCP_like"/>
    <property type="match status" value="1"/>
</dbReference>
<keyword evidence="5 7" id="KW-0807">Transducer</keyword>
<dbReference type="AlphaFoldDB" id="W5YHZ1"/>
<dbReference type="InterPro" id="IPR004089">
    <property type="entry name" value="MCPsignal_dom"/>
</dbReference>
<dbReference type="PANTHER" id="PTHR32089">
    <property type="entry name" value="METHYL-ACCEPTING CHEMOTAXIS PROTEIN MCPB"/>
    <property type="match status" value="1"/>
</dbReference>
<dbReference type="RefSeq" id="WP_041340340.1">
    <property type="nucleotide sequence ID" value="NZ_CP007151.1"/>
</dbReference>
<evidence type="ECO:0000256" key="5">
    <source>
        <dbReference type="ARBA" id="ARBA00023224"/>
    </source>
</evidence>
<comment type="subcellular location">
    <subcellularLocation>
        <location evidence="1">Membrane</location>
        <topology evidence="1">Multi-pass membrane protein</topology>
    </subcellularLocation>
</comment>
<proteinExistence type="inferred from homology"/>
<feature type="domain" description="Methyl-accepting transducer" evidence="9">
    <location>
        <begin position="436"/>
        <end position="672"/>
    </location>
</feature>
<comment type="similarity">
    <text evidence="6">Belongs to the methyl-accepting chemotaxis (MCP) protein family.</text>
</comment>
<evidence type="ECO:0000313" key="11">
    <source>
        <dbReference type="EMBL" id="AHI28706.1"/>
    </source>
</evidence>
<dbReference type="Pfam" id="PF00672">
    <property type="entry name" value="HAMP"/>
    <property type="match status" value="1"/>
</dbReference>
<sequence>MKQLSLQFKLYALVISLLLVLGISIVVTAQMSLASMEDRLTSEARDTVQGIVMDQLSATAGKYGELVSGQFATAYRTPEVVRNIITRNIQADSSGRISRRDMQETIGAILEEQTSLSSIYAHFEPDAYDGQDRYFTGGVEEHSSNDGTLEIYYYRGPDGNVVFNRSEDTAFKYLETRNEFGIRDGEWYLCSLESKTPCIMEPYEYEIEKGYTELMTSLVIPILDDGEFAGVTGTDLNLTTLQQAITEVSQTLFDGQSRVTLLSQRGLIAASSHYQDQLGRPLNEALPELADEFVQLHQGEGSFDDGETLAVSYPVDINLANSQWSLLIELPRDAALAGVQEMTRLLKDEVAATATDQTVVGIVVVVLATLVLIVLVRSVTRPLNEIRDRMQNLASAEGDLTRELDIDTHAELIDLAGGFNTFLGRLRGMINDLKDVNSQVREQARGVGAIALETDEQTSRQHQDIDSVVTAMNEMSAAAGEVAGFAGDAAENARMAQDGIRFTQDTLQAAVSGVNAVSTDMGQASTAIGHVASRSEDINRILDVIRGVAEQTNLLALNAAIEAARAGEQGRGFAVVADEVRTLAQRTRQSTDEISEMIDGLKVDVNGAVSVIENGVERASSAVDGTQEAAHSLATVVERIGTIVEHVTQVATAAEEQSSVSEEINRNLTHIGDAANDLRELASRVKGSGSTLDEQVQVLERELGRLKT</sequence>
<dbReference type="OrthoDB" id="2489132at2"/>
<feature type="domain" description="HAMP" evidence="10">
    <location>
        <begin position="377"/>
        <end position="431"/>
    </location>
</feature>
<feature type="transmembrane region" description="Helical" evidence="8">
    <location>
        <begin position="359"/>
        <end position="380"/>
    </location>
</feature>
<evidence type="ECO:0000256" key="8">
    <source>
        <dbReference type="SAM" id="Phobius"/>
    </source>
</evidence>
<dbReference type="CDD" id="cd11386">
    <property type="entry name" value="MCP_signal"/>
    <property type="match status" value="1"/>
</dbReference>
<accession>W5YHZ1</accession>
<evidence type="ECO:0000256" key="6">
    <source>
        <dbReference type="ARBA" id="ARBA00029447"/>
    </source>
</evidence>
<evidence type="ECO:0000256" key="1">
    <source>
        <dbReference type="ARBA" id="ARBA00004141"/>
    </source>
</evidence>
<dbReference type="PANTHER" id="PTHR32089:SF117">
    <property type="entry name" value="METHYL ACCEPTING SENSORY TRANSDUCER WITH CACHE_1 SMALL MOLECULE BINDING DOMAIN"/>
    <property type="match status" value="1"/>
</dbReference>
<name>W5YHZ1_9GAMM</name>
<evidence type="ECO:0000256" key="4">
    <source>
        <dbReference type="ARBA" id="ARBA00023136"/>
    </source>
</evidence>
<dbReference type="KEGG" id="msx:AU14_09010"/>
<dbReference type="Pfam" id="PF00015">
    <property type="entry name" value="MCPsignal"/>
    <property type="match status" value="1"/>
</dbReference>
<evidence type="ECO:0000256" key="2">
    <source>
        <dbReference type="ARBA" id="ARBA00022692"/>
    </source>
</evidence>
<evidence type="ECO:0000259" key="10">
    <source>
        <dbReference type="PROSITE" id="PS50885"/>
    </source>
</evidence>
<dbReference type="GO" id="GO:0007165">
    <property type="term" value="P:signal transduction"/>
    <property type="evidence" value="ECO:0007669"/>
    <property type="project" value="UniProtKB-KW"/>
</dbReference>
<organism evidence="11 12">
    <name type="scientific">Marinobacter similis</name>
    <dbReference type="NCBI Taxonomy" id="1420916"/>
    <lineage>
        <taxon>Bacteria</taxon>
        <taxon>Pseudomonadati</taxon>
        <taxon>Pseudomonadota</taxon>
        <taxon>Gammaproteobacteria</taxon>
        <taxon>Pseudomonadales</taxon>
        <taxon>Marinobacteraceae</taxon>
        <taxon>Marinobacter</taxon>
    </lineage>
</organism>
<dbReference type="STRING" id="1420916.AU14_09010"/>
<keyword evidence="2 8" id="KW-0812">Transmembrane</keyword>
<dbReference type="FunFam" id="1.10.287.950:FF:000001">
    <property type="entry name" value="Methyl-accepting chemotaxis sensory transducer"/>
    <property type="match status" value="1"/>
</dbReference>
<evidence type="ECO:0000313" key="12">
    <source>
        <dbReference type="Proteomes" id="UP000061489"/>
    </source>
</evidence>
<keyword evidence="4 8" id="KW-0472">Membrane</keyword>
<evidence type="ECO:0000256" key="7">
    <source>
        <dbReference type="PROSITE-ProRule" id="PRU00284"/>
    </source>
</evidence>